<dbReference type="PATRIC" id="fig|1121022.4.peg.3277"/>
<dbReference type="Proteomes" id="UP000017837">
    <property type="component" value="Unassembled WGS sequence"/>
</dbReference>
<comment type="caution">
    <text evidence="1">The sequence shown here is derived from an EMBL/GenBank/DDBJ whole genome shotgun (WGS) entry which is preliminary data.</text>
</comment>
<reference evidence="1 2" key="1">
    <citation type="journal article" date="2014" name="Nature">
        <title>Sequential evolution of bacterial morphology by co-option of a developmental regulator.</title>
        <authorList>
            <person name="Jiang C."/>
            <person name="Brown P.J."/>
            <person name="Ducret A."/>
            <person name="Brun Y.V."/>
        </authorList>
    </citation>
    <scope>NUCLEOTIDE SEQUENCE [LARGE SCALE GENOMIC DNA]</scope>
    <source>
        <strain evidence="1 2">DSM 16100</strain>
    </source>
</reference>
<evidence type="ECO:0000313" key="2">
    <source>
        <dbReference type="Proteomes" id="UP000017837"/>
    </source>
</evidence>
<dbReference type="AlphaFoldDB" id="V4PS62"/>
<proteinExistence type="predicted"/>
<accession>V4PS62</accession>
<organism evidence="1 2">
    <name type="scientific">Asticcacaulis benevestitus DSM 16100 = ATCC BAA-896</name>
    <dbReference type="NCBI Taxonomy" id="1121022"/>
    <lineage>
        <taxon>Bacteria</taxon>
        <taxon>Pseudomonadati</taxon>
        <taxon>Pseudomonadota</taxon>
        <taxon>Alphaproteobacteria</taxon>
        <taxon>Caulobacterales</taxon>
        <taxon>Caulobacteraceae</taxon>
        <taxon>Asticcacaulis</taxon>
    </lineage>
</organism>
<dbReference type="RefSeq" id="WP_018081973.1">
    <property type="nucleotide sequence ID" value="NZ_AQWM01000009.1"/>
</dbReference>
<protein>
    <submittedName>
        <fullName evidence="1">Uncharacterized protein</fullName>
    </submittedName>
</protein>
<keyword evidence="2" id="KW-1185">Reference proteome</keyword>
<sequence length="71" mass="8125">MPHIAVYRFFRRDQDTGIDSIDTRMATALAISAAGYDIIEQDVMDVPVDHIDAEGFTSEGYWDRFKPPLYL</sequence>
<gene>
    <name evidence="1" type="ORF">ABENE_16115</name>
</gene>
<evidence type="ECO:0000313" key="1">
    <source>
        <dbReference type="EMBL" id="ESQ88375.1"/>
    </source>
</evidence>
<name>V4PS62_9CAUL</name>
<dbReference type="EMBL" id="AWGB01000038">
    <property type="protein sequence ID" value="ESQ88375.1"/>
    <property type="molecule type" value="Genomic_DNA"/>
</dbReference>